<accession>A0A7C2CRD9</accession>
<dbReference type="EMBL" id="DTDV01000007">
    <property type="protein sequence ID" value="HGK23436.1"/>
    <property type="molecule type" value="Genomic_DNA"/>
</dbReference>
<dbReference type="GO" id="GO:0005524">
    <property type="term" value="F:ATP binding"/>
    <property type="evidence" value="ECO:0007669"/>
    <property type="project" value="InterPro"/>
</dbReference>
<dbReference type="SMART" id="SM00382">
    <property type="entry name" value="AAA"/>
    <property type="match status" value="1"/>
</dbReference>
<name>A0A7C2CRD9_DICTH</name>
<dbReference type="AlphaFoldDB" id="A0A7C2CRD9"/>
<dbReference type="PANTHER" id="PTHR30486">
    <property type="entry name" value="TWITCHING MOTILITY PROTEIN PILT"/>
    <property type="match status" value="1"/>
</dbReference>
<dbReference type="NCBIfam" id="TIGR01420">
    <property type="entry name" value="pilT_fam"/>
    <property type="match status" value="1"/>
</dbReference>
<dbReference type="Pfam" id="PF00437">
    <property type="entry name" value="T2SSE"/>
    <property type="match status" value="1"/>
</dbReference>
<dbReference type="InterPro" id="IPR006321">
    <property type="entry name" value="PilT/PilU"/>
</dbReference>
<reference evidence="3" key="1">
    <citation type="journal article" date="2020" name="mSystems">
        <title>Genome- and Community-Level Interaction Insights into Carbon Utilization and Element Cycling Functions of Hydrothermarchaeota in Hydrothermal Sediment.</title>
        <authorList>
            <person name="Zhou Z."/>
            <person name="Liu Y."/>
            <person name="Xu W."/>
            <person name="Pan J."/>
            <person name="Luo Z.H."/>
            <person name="Li M."/>
        </authorList>
    </citation>
    <scope>NUCLEOTIDE SEQUENCE [LARGE SCALE GENOMIC DNA]</scope>
    <source>
        <strain evidence="3">SpSt-70</strain>
    </source>
</reference>
<dbReference type="SUPFAM" id="SSF52540">
    <property type="entry name" value="P-loop containing nucleoside triphosphate hydrolases"/>
    <property type="match status" value="1"/>
</dbReference>
<dbReference type="Gene3D" id="3.40.50.300">
    <property type="entry name" value="P-loop containing nucleotide triphosphate hydrolases"/>
    <property type="match status" value="1"/>
</dbReference>
<dbReference type="InterPro" id="IPR050921">
    <property type="entry name" value="T4SS_GSP_E_ATPase"/>
</dbReference>
<evidence type="ECO:0000259" key="2">
    <source>
        <dbReference type="SMART" id="SM00382"/>
    </source>
</evidence>
<dbReference type="CDD" id="cd01131">
    <property type="entry name" value="PilT"/>
    <property type="match status" value="1"/>
</dbReference>
<evidence type="ECO:0000313" key="3">
    <source>
        <dbReference type="EMBL" id="HGK23436.1"/>
    </source>
</evidence>
<dbReference type="GO" id="GO:0016887">
    <property type="term" value="F:ATP hydrolysis activity"/>
    <property type="evidence" value="ECO:0007669"/>
    <property type="project" value="InterPro"/>
</dbReference>
<comment type="caution">
    <text evidence="3">The sequence shown here is derived from an EMBL/GenBank/DDBJ whole genome shotgun (WGS) entry which is preliminary data.</text>
</comment>
<dbReference type="InterPro" id="IPR027417">
    <property type="entry name" value="P-loop_NTPase"/>
</dbReference>
<sequence>MKPERFEKIINLAVNLEASDIHLKVGTPPAVRIMKDIVFLKEEPLTPEEVENLAFSIMPPSAREVFLKNKEVDFPYEKKGLVRFRVNVYTQRQTVAISMRLIKLNIPSIEDLGLPSILKSLVTKKAGLILVTGPSGSGKSTTLAAMIEYLNQNESLNIITIEDPIEYVFTDKLSLISQREIGIDTSSFYSALKMALREDPNIIMVGELRDIESVSVALQAAETGHLVLSTLHTIDTVSTISRIVDMFPPHQQNQVRYQLASTLVGIISQRLLKRKDKTGLVPACEVLIGTSTVRKWIRENKLSEIPKIIEEGKLEGMQSFNQNLLELYKANIIDANEALMASPNPSDLELAIKGIIAG</sequence>
<protein>
    <submittedName>
        <fullName evidence="3">Type IV pilus twitching motility protein PilT</fullName>
    </submittedName>
</protein>
<comment type="similarity">
    <text evidence="1">Belongs to the GSP E family.</text>
</comment>
<evidence type="ECO:0000256" key="1">
    <source>
        <dbReference type="ARBA" id="ARBA00006611"/>
    </source>
</evidence>
<dbReference type="InterPro" id="IPR001482">
    <property type="entry name" value="T2SS/T4SS_dom"/>
</dbReference>
<proteinExistence type="inferred from homology"/>
<gene>
    <name evidence="3" type="ORF">ENU78_03130</name>
</gene>
<feature type="domain" description="AAA+ ATPase" evidence="2">
    <location>
        <begin position="125"/>
        <end position="250"/>
    </location>
</feature>
<dbReference type="PANTHER" id="PTHR30486:SF16">
    <property type="entry name" value="TWITCHING MOTILITY PROTEIN PILT"/>
    <property type="match status" value="1"/>
</dbReference>
<dbReference type="InterPro" id="IPR003593">
    <property type="entry name" value="AAA+_ATPase"/>
</dbReference>
<dbReference type="Gene3D" id="3.30.450.90">
    <property type="match status" value="1"/>
</dbReference>
<organism evidence="3">
    <name type="scientific">Dictyoglomus thermophilum</name>
    <dbReference type="NCBI Taxonomy" id="14"/>
    <lineage>
        <taxon>Bacteria</taxon>
        <taxon>Pseudomonadati</taxon>
        <taxon>Dictyoglomota</taxon>
        <taxon>Dictyoglomia</taxon>
        <taxon>Dictyoglomales</taxon>
        <taxon>Dictyoglomaceae</taxon>
        <taxon>Dictyoglomus</taxon>
    </lineage>
</organism>